<gene>
    <name evidence="1" type="ORF">Gorai_021106</name>
</gene>
<protein>
    <submittedName>
        <fullName evidence="1">Uncharacterized protein</fullName>
    </submittedName>
</protein>
<evidence type="ECO:0000313" key="1">
    <source>
        <dbReference type="EMBL" id="MBA0578834.1"/>
    </source>
</evidence>
<comment type="caution">
    <text evidence="1">The sequence shown here is derived from an EMBL/GenBank/DDBJ whole genome shotgun (WGS) entry which is preliminary data.</text>
</comment>
<dbReference type="EMBL" id="JABEZZ010000001">
    <property type="protein sequence ID" value="MBA0578834.1"/>
    <property type="molecule type" value="Genomic_DNA"/>
</dbReference>
<evidence type="ECO:0000313" key="2">
    <source>
        <dbReference type="Proteomes" id="UP000593578"/>
    </source>
</evidence>
<reference evidence="1 2" key="1">
    <citation type="journal article" date="2019" name="Genome Biol. Evol.">
        <title>Insights into the evolution of the New World diploid cottons (Gossypium, subgenus Houzingenia) based on genome sequencing.</title>
        <authorList>
            <person name="Grover C.E."/>
            <person name="Arick M.A. 2nd"/>
            <person name="Thrash A."/>
            <person name="Conover J.L."/>
            <person name="Sanders W.S."/>
            <person name="Peterson D.G."/>
            <person name="Frelichowski J.E."/>
            <person name="Scheffler J.A."/>
            <person name="Scheffler B.E."/>
            <person name="Wendel J.F."/>
        </authorList>
    </citation>
    <scope>NUCLEOTIDE SEQUENCE [LARGE SCALE GENOMIC DNA]</scope>
    <source>
        <strain evidence="1">8</strain>
        <tissue evidence="1">Leaf</tissue>
    </source>
</reference>
<name>A0A7J8NPU5_GOSRA</name>
<organism evidence="1 2">
    <name type="scientific">Gossypium raimondii</name>
    <name type="common">Peruvian cotton</name>
    <name type="synonym">Gossypium klotzschianum subsp. raimondii</name>
    <dbReference type="NCBI Taxonomy" id="29730"/>
    <lineage>
        <taxon>Eukaryota</taxon>
        <taxon>Viridiplantae</taxon>
        <taxon>Streptophyta</taxon>
        <taxon>Embryophyta</taxon>
        <taxon>Tracheophyta</taxon>
        <taxon>Spermatophyta</taxon>
        <taxon>Magnoliopsida</taxon>
        <taxon>eudicotyledons</taxon>
        <taxon>Gunneridae</taxon>
        <taxon>Pentapetalae</taxon>
        <taxon>rosids</taxon>
        <taxon>malvids</taxon>
        <taxon>Malvales</taxon>
        <taxon>Malvaceae</taxon>
        <taxon>Malvoideae</taxon>
        <taxon>Gossypium</taxon>
    </lineage>
</organism>
<dbReference type="Proteomes" id="UP000593578">
    <property type="component" value="Unassembled WGS sequence"/>
</dbReference>
<accession>A0A7J8NPU5</accession>
<proteinExistence type="predicted"/>
<sequence length="363" mass="39868">MLPTVDFAMGAKNSSLTSGIGRATKSVHTKLKVQLDFDDPTVDNNGQRIQSKILKVSYKSTLLGASSEKNNGGFLDGDVVIEVIEGVPSIMFSNRVQEFIQRRMANTIIVKLLGGRIVDICPEITTAPPVEEPGCTRLVMEKSSLEKNVEDEPYVFNSEVNGSDEVVTKEKADGDGDMGLGFPEKYIIETKRKHAKLRAKGKKVVMGNGPKLALKVLNPNNGSLGMNLNIGRNAFDDGSRLAQVGAINRGKAIVKEKVEILTNLNKEKHAAVHILEKEKIGVNIDKENAMEEFVCDLERNPNKDVMVSDFQVVKECMIVDDTDGVEVSGARTDGIITKIRYPNSFSVETNGFAKEFSFVEMRM</sequence>
<dbReference type="AlphaFoldDB" id="A0A7J8NPU5"/>